<feature type="transmembrane region" description="Helical" evidence="1">
    <location>
        <begin position="52"/>
        <end position="76"/>
    </location>
</feature>
<evidence type="ECO:0000313" key="2">
    <source>
        <dbReference type="EMBL" id="KAF6165980.1"/>
    </source>
</evidence>
<accession>A0A7J7NG47</accession>
<feature type="transmembrane region" description="Helical" evidence="1">
    <location>
        <begin position="27"/>
        <end position="46"/>
    </location>
</feature>
<reference evidence="2 3" key="1">
    <citation type="journal article" date="2020" name="IScience">
        <title>Genome Sequencing of the Endangered Kingdonia uniflora (Circaeasteraceae, Ranunculales) Reveals Potential Mechanisms of Evolutionary Specialization.</title>
        <authorList>
            <person name="Sun Y."/>
            <person name="Deng T."/>
            <person name="Zhang A."/>
            <person name="Moore M.J."/>
            <person name="Landis J.B."/>
            <person name="Lin N."/>
            <person name="Zhang H."/>
            <person name="Zhang X."/>
            <person name="Huang J."/>
            <person name="Zhang X."/>
            <person name="Sun H."/>
            <person name="Wang H."/>
        </authorList>
    </citation>
    <scope>NUCLEOTIDE SEQUENCE [LARGE SCALE GENOMIC DNA]</scope>
    <source>
        <strain evidence="2">TB1705</strain>
        <tissue evidence="2">Leaf</tissue>
    </source>
</reference>
<proteinExistence type="predicted"/>
<sequence>MEYTNLHIKYTEADNQSKRSYKNFSKLVMGITCILVKVIIMLFKIIKIHNHHATIHLLCLPNAYILATIHGLPCLLEKLVQKVLKDYNLLKITAIGAIEKRHFLHENDAQYFQYIYEGKGIFKGKYPSEQSIAKGRRD</sequence>
<name>A0A7J7NG47_9MAGN</name>
<keyword evidence="1" id="KW-1133">Transmembrane helix</keyword>
<keyword evidence="1" id="KW-0812">Transmembrane</keyword>
<evidence type="ECO:0000313" key="3">
    <source>
        <dbReference type="Proteomes" id="UP000541444"/>
    </source>
</evidence>
<protein>
    <submittedName>
        <fullName evidence="2">Uncharacterized protein</fullName>
    </submittedName>
</protein>
<gene>
    <name evidence="2" type="ORF">GIB67_012877</name>
</gene>
<dbReference type="EMBL" id="JACGCM010000816">
    <property type="protein sequence ID" value="KAF6165980.1"/>
    <property type="molecule type" value="Genomic_DNA"/>
</dbReference>
<comment type="caution">
    <text evidence="2">The sequence shown here is derived from an EMBL/GenBank/DDBJ whole genome shotgun (WGS) entry which is preliminary data.</text>
</comment>
<dbReference type="AlphaFoldDB" id="A0A7J7NG47"/>
<organism evidence="2 3">
    <name type="scientific">Kingdonia uniflora</name>
    <dbReference type="NCBI Taxonomy" id="39325"/>
    <lineage>
        <taxon>Eukaryota</taxon>
        <taxon>Viridiplantae</taxon>
        <taxon>Streptophyta</taxon>
        <taxon>Embryophyta</taxon>
        <taxon>Tracheophyta</taxon>
        <taxon>Spermatophyta</taxon>
        <taxon>Magnoliopsida</taxon>
        <taxon>Ranunculales</taxon>
        <taxon>Circaeasteraceae</taxon>
        <taxon>Kingdonia</taxon>
    </lineage>
</organism>
<keyword evidence="3" id="KW-1185">Reference proteome</keyword>
<dbReference type="Proteomes" id="UP000541444">
    <property type="component" value="Unassembled WGS sequence"/>
</dbReference>
<keyword evidence="1" id="KW-0472">Membrane</keyword>
<evidence type="ECO:0000256" key="1">
    <source>
        <dbReference type="SAM" id="Phobius"/>
    </source>
</evidence>